<dbReference type="InterPro" id="IPR036938">
    <property type="entry name" value="PAP2/HPO_sf"/>
</dbReference>
<feature type="transmembrane region" description="Helical" evidence="6">
    <location>
        <begin position="334"/>
        <end position="352"/>
    </location>
</feature>
<dbReference type="PANTHER" id="PTHR10165">
    <property type="entry name" value="LIPID PHOSPHATE PHOSPHATASE"/>
    <property type="match status" value="1"/>
</dbReference>
<evidence type="ECO:0000259" key="7">
    <source>
        <dbReference type="Pfam" id="PF01569"/>
    </source>
</evidence>
<evidence type="ECO:0000256" key="6">
    <source>
        <dbReference type="SAM" id="Phobius"/>
    </source>
</evidence>
<dbReference type="InParanoid" id="V5FX35"/>
<organism evidence="8 9">
    <name type="scientific">Byssochlamys spectabilis (strain No. 5 / NBRC 109023)</name>
    <name type="common">Paecilomyces variotii</name>
    <dbReference type="NCBI Taxonomy" id="1356009"/>
    <lineage>
        <taxon>Eukaryota</taxon>
        <taxon>Fungi</taxon>
        <taxon>Dikarya</taxon>
        <taxon>Ascomycota</taxon>
        <taxon>Pezizomycotina</taxon>
        <taxon>Eurotiomycetes</taxon>
        <taxon>Eurotiomycetidae</taxon>
        <taxon>Eurotiales</taxon>
        <taxon>Thermoascaceae</taxon>
        <taxon>Paecilomyces</taxon>
    </lineage>
</organism>
<dbReference type="Proteomes" id="UP000018001">
    <property type="component" value="Unassembled WGS sequence"/>
</dbReference>
<keyword evidence="3 6" id="KW-0812">Transmembrane</keyword>
<evidence type="ECO:0000256" key="1">
    <source>
        <dbReference type="ARBA" id="ARBA00004141"/>
    </source>
</evidence>
<dbReference type="EMBL" id="BAUL01000171">
    <property type="protein sequence ID" value="GAD96643.1"/>
    <property type="molecule type" value="Genomic_DNA"/>
</dbReference>
<proteinExistence type="inferred from homology"/>
<dbReference type="Pfam" id="PF01569">
    <property type="entry name" value="PAP2"/>
    <property type="match status" value="1"/>
</dbReference>
<evidence type="ECO:0000313" key="9">
    <source>
        <dbReference type="Proteomes" id="UP000018001"/>
    </source>
</evidence>
<sequence length="436" mass="48823">MGHLHMVNRLRTMALEAIFKRLSGGTMYTSKRLTLTYLIDWVLIIGTALVGYAFARIEPNRNPFSLTDLNISYPYKVHETVSTTVMVLVSLLAPALIILLLTFTFVPGSLVDKDAPGLAILRRRLWELNAGWMGLGVSLAGVYMCTEGLKDLYGKPRPDLLGRCRPDLSNIAKYAVSGLGFHLEGAPVLVTWEICQNKSYLLKNAGFASFPSGHSSLSWAGMTYLTLWLCSKFRITVPYLSEQPLGNDFPTASPEHDLNNNEAEHHHHHREQLLHVLHEGIKGKSPAPQFRLAIRNRGAPPPVYLLIVASIPLEVAVFISSSRWFDHRHFGFDILFGSILGIIFAFLGFYLYHLPIRRGGGWSWGPRNPGHAFWKGIGYPNQVGADGWTTLYRTEPRTDEEEGLLQDEHIRHEIWDRIIHSNGDGNGSSSSSSREV</sequence>
<evidence type="ECO:0000256" key="4">
    <source>
        <dbReference type="ARBA" id="ARBA00022989"/>
    </source>
</evidence>
<dbReference type="GO" id="GO:0006644">
    <property type="term" value="P:phospholipid metabolic process"/>
    <property type="evidence" value="ECO:0007669"/>
    <property type="project" value="InterPro"/>
</dbReference>
<keyword evidence="5 6" id="KW-0472">Membrane</keyword>
<comment type="subcellular location">
    <subcellularLocation>
        <location evidence="1">Membrane</location>
        <topology evidence="1">Multi-pass membrane protein</topology>
    </subcellularLocation>
</comment>
<accession>V5FX35</accession>
<feature type="transmembrane region" description="Helical" evidence="6">
    <location>
        <begin position="85"/>
        <end position="106"/>
    </location>
</feature>
<keyword evidence="9" id="KW-1185">Reference proteome</keyword>
<dbReference type="PANTHER" id="PTHR10165:SF154">
    <property type="entry name" value="PAP2 DOMAIN PROTEIN (AFU_ORTHOLOGUE AFUA_1G09730)"/>
    <property type="match status" value="1"/>
</dbReference>
<dbReference type="FunFam" id="1.20.144.10:FF:000042">
    <property type="entry name" value="PAP2 domain protein"/>
    <property type="match status" value="1"/>
</dbReference>
<dbReference type="GO" id="GO:0008195">
    <property type="term" value="F:phosphatidate phosphatase activity"/>
    <property type="evidence" value="ECO:0007669"/>
    <property type="project" value="TreeGrafter"/>
</dbReference>
<dbReference type="SUPFAM" id="SSF48317">
    <property type="entry name" value="Acid phosphatase/Vanadium-dependent haloperoxidase"/>
    <property type="match status" value="1"/>
</dbReference>
<dbReference type="OrthoDB" id="10030083at2759"/>
<evidence type="ECO:0000256" key="3">
    <source>
        <dbReference type="ARBA" id="ARBA00022692"/>
    </source>
</evidence>
<comment type="caution">
    <text evidence="8">The sequence shown here is derived from an EMBL/GenBank/DDBJ whole genome shotgun (WGS) entry which is preliminary data.</text>
</comment>
<feature type="transmembrane region" description="Helical" evidence="6">
    <location>
        <begin position="303"/>
        <end position="322"/>
    </location>
</feature>
<comment type="similarity">
    <text evidence="2">Belongs to the PA-phosphatase related phosphoesterase family.</text>
</comment>
<gene>
    <name evidence="8" type="ORF">PVAR5_5304</name>
</gene>
<dbReference type="InterPro" id="IPR043216">
    <property type="entry name" value="PAP-like"/>
</dbReference>
<keyword evidence="4 6" id="KW-1133">Transmembrane helix</keyword>
<dbReference type="Gene3D" id="1.20.144.10">
    <property type="entry name" value="Phosphatidic acid phosphatase type 2/haloperoxidase"/>
    <property type="match status" value="1"/>
</dbReference>
<evidence type="ECO:0000256" key="2">
    <source>
        <dbReference type="ARBA" id="ARBA00008816"/>
    </source>
</evidence>
<dbReference type="GO" id="GO:0016020">
    <property type="term" value="C:membrane"/>
    <property type="evidence" value="ECO:0007669"/>
    <property type="project" value="UniProtKB-SubCell"/>
</dbReference>
<dbReference type="eggNOG" id="KOG3030">
    <property type="taxonomic scope" value="Eukaryota"/>
</dbReference>
<protein>
    <recommendedName>
        <fullName evidence="7">Phosphatidic acid phosphatase type 2/haloperoxidase domain-containing protein</fullName>
    </recommendedName>
</protein>
<dbReference type="GO" id="GO:0046839">
    <property type="term" value="P:phospholipid dephosphorylation"/>
    <property type="evidence" value="ECO:0007669"/>
    <property type="project" value="TreeGrafter"/>
</dbReference>
<evidence type="ECO:0000313" key="8">
    <source>
        <dbReference type="EMBL" id="GAD96643.1"/>
    </source>
</evidence>
<feature type="domain" description="Phosphatidic acid phosphatase type 2/haloperoxidase" evidence="7">
    <location>
        <begin position="132"/>
        <end position="353"/>
    </location>
</feature>
<dbReference type="HOGENOM" id="CLU_021458_2_0_1"/>
<dbReference type="CDD" id="cd03390">
    <property type="entry name" value="PAP2_containing_1_like"/>
    <property type="match status" value="1"/>
</dbReference>
<reference evidence="9" key="1">
    <citation type="journal article" date="2014" name="Genome Announc.">
        <title>Draft genome sequence of the formaldehyde-resistant fungus Byssochlamys spectabilis No. 5 (anamorph Paecilomyces variotii No. 5) (NBRC109023).</title>
        <authorList>
            <person name="Oka T."/>
            <person name="Ekino K."/>
            <person name="Fukuda K."/>
            <person name="Nomura Y."/>
        </authorList>
    </citation>
    <scope>NUCLEOTIDE SEQUENCE [LARGE SCALE GENOMIC DNA]</scope>
    <source>
        <strain evidence="9">No. 5 / NBRC 109023</strain>
    </source>
</reference>
<dbReference type="InterPro" id="IPR000326">
    <property type="entry name" value="PAP2/HPO"/>
</dbReference>
<evidence type="ECO:0000256" key="5">
    <source>
        <dbReference type="ARBA" id="ARBA00023136"/>
    </source>
</evidence>
<feature type="transmembrane region" description="Helical" evidence="6">
    <location>
        <begin position="35"/>
        <end position="55"/>
    </location>
</feature>
<name>V5FX35_BYSSN</name>
<dbReference type="AlphaFoldDB" id="V5FX35"/>